<dbReference type="InterPro" id="IPR012337">
    <property type="entry name" value="RNaseH-like_sf"/>
</dbReference>
<gene>
    <name evidence="2" type="ORF">T11_15289</name>
</gene>
<evidence type="ECO:0000313" key="2">
    <source>
        <dbReference type="EMBL" id="KRZ19255.1"/>
    </source>
</evidence>
<keyword evidence="3" id="KW-1185">Reference proteome</keyword>
<dbReference type="Pfam" id="PF18701">
    <property type="entry name" value="DUF5641"/>
    <property type="match status" value="1"/>
</dbReference>
<name>A0A0V1I9Z2_9BILA</name>
<sequence length="550" mass="64006">MTAKLVTFVRNSVGIRVDKVTYWSDSEIIVLDKEPVDNVETVGTKQSRHYTAIDDRGSSVKQLISNPLWWYGPELLIEERGYCFDEKELSETNLGNDPERFENFERLLRVTAYCIRFLKNCRLPECNRRIGSLALTELQNVENSWIRRTQQEHYCSEIQQLSNRKRIATNSRLLQLDPFLDENGLVKIHGRLQRSDLPESTKHPLILPDKHPVTTAIAPLPADRIKPTRPFENTGLDLAGPLFIRHGKSVMSYMTALRLIEALRRFIARRGRPRILQSDNFRSFKQLIQELRQLFDRKAFDLIEKELSSQRMHWKIITERAPWMGGYWERLIRFIKIALVQALPKALTKDPEVLTPYHFLTGTKFLDLPEVDLKDEDWLPKPPTTFQLRKSLKKYQKWHHNRQRPRVEDVVLIAENNVSRNKWKMGKIVELYFGQGGIARIAKLKTAAGMMKSLTANLYLIEPSLPWTARMSEILFAERRLTWRIISRNDNDRESPAGFIVSSDLLAASDGWYVLSVKLVKLWSCDPARGRRRMMRGSESSHLLLERCCG</sequence>
<dbReference type="InterPro" id="IPR036397">
    <property type="entry name" value="RNaseH_sf"/>
</dbReference>
<accession>A0A0V1I9Z2</accession>
<comment type="caution">
    <text evidence="2">The sequence shown here is derived from an EMBL/GenBank/DDBJ whole genome shotgun (WGS) entry which is preliminary data.</text>
</comment>
<dbReference type="GO" id="GO:0003676">
    <property type="term" value="F:nucleic acid binding"/>
    <property type="evidence" value="ECO:0007669"/>
    <property type="project" value="InterPro"/>
</dbReference>
<dbReference type="Proteomes" id="UP000055024">
    <property type="component" value="Unassembled WGS sequence"/>
</dbReference>
<evidence type="ECO:0000313" key="3">
    <source>
        <dbReference type="Proteomes" id="UP000055024"/>
    </source>
</evidence>
<reference evidence="2 3" key="1">
    <citation type="submission" date="2015-01" db="EMBL/GenBank/DDBJ databases">
        <title>Evolution of Trichinella species and genotypes.</title>
        <authorList>
            <person name="Korhonen P.K."/>
            <person name="Edoardo P."/>
            <person name="Giuseppe L.R."/>
            <person name="Gasser R.B."/>
        </authorList>
    </citation>
    <scope>NUCLEOTIDE SEQUENCE [LARGE SCALE GENOMIC DNA]</scope>
    <source>
        <strain evidence="2">ISS1029</strain>
    </source>
</reference>
<protein>
    <recommendedName>
        <fullName evidence="1">DUF5641 domain-containing protein</fullName>
    </recommendedName>
</protein>
<dbReference type="PANTHER" id="PTHR47331:SF5">
    <property type="entry name" value="RIBONUCLEASE H"/>
    <property type="match status" value="1"/>
</dbReference>
<dbReference type="AlphaFoldDB" id="A0A0V1I9Z2"/>
<dbReference type="EMBL" id="JYDP01000001">
    <property type="protein sequence ID" value="KRZ19255.1"/>
    <property type="molecule type" value="Genomic_DNA"/>
</dbReference>
<evidence type="ECO:0000259" key="1">
    <source>
        <dbReference type="Pfam" id="PF18701"/>
    </source>
</evidence>
<dbReference type="PANTHER" id="PTHR47331">
    <property type="entry name" value="PHD-TYPE DOMAIN-CONTAINING PROTEIN"/>
    <property type="match status" value="1"/>
</dbReference>
<dbReference type="InterPro" id="IPR040676">
    <property type="entry name" value="DUF5641"/>
</dbReference>
<feature type="domain" description="DUF5641" evidence="1">
    <location>
        <begin position="390"/>
        <end position="455"/>
    </location>
</feature>
<dbReference type="SUPFAM" id="SSF53098">
    <property type="entry name" value="Ribonuclease H-like"/>
    <property type="match status" value="1"/>
</dbReference>
<organism evidence="2 3">
    <name type="scientific">Trichinella zimbabwensis</name>
    <dbReference type="NCBI Taxonomy" id="268475"/>
    <lineage>
        <taxon>Eukaryota</taxon>
        <taxon>Metazoa</taxon>
        <taxon>Ecdysozoa</taxon>
        <taxon>Nematoda</taxon>
        <taxon>Enoplea</taxon>
        <taxon>Dorylaimia</taxon>
        <taxon>Trichinellida</taxon>
        <taxon>Trichinellidae</taxon>
        <taxon>Trichinella</taxon>
    </lineage>
</organism>
<proteinExistence type="predicted"/>
<dbReference type="Gene3D" id="3.30.420.10">
    <property type="entry name" value="Ribonuclease H-like superfamily/Ribonuclease H"/>
    <property type="match status" value="1"/>
</dbReference>
<dbReference type="STRING" id="268475.A0A0V1I9Z2"/>
<dbReference type="OrthoDB" id="8019190at2759"/>